<accession>A0ACC0B284</accession>
<name>A0ACC0B284_CATRO</name>
<evidence type="ECO:0000313" key="1">
    <source>
        <dbReference type="EMBL" id="KAI5666741.1"/>
    </source>
</evidence>
<proteinExistence type="predicted"/>
<comment type="caution">
    <text evidence="1">The sequence shown here is derived from an EMBL/GenBank/DDBJ whole genome shotgun (WGS) entry which is preliminary data.</text>
</comment>
<dbReference type="EMBL" id="CM044704">
    <property type="protein sequence ID" value="KAI5666741.1"/>
    <property type="molecule type" value="Genomic_DNA"/>
</dbReference>
<reference evidence="2" key="1">
    <citation type="journal article" date="2023" name="Nat. Plants">
        <title>Single-cell RNA sequencing provides a high-resolution roadmap for understanding the multicellular compartmentation of specialized metabolism.</title>
        <authorList>
            <person name="Sun S."/>
            <person name="Shen X."/>
            <person name="Li Y."/>
            <person name="Li Y."/>
            <person name="Wang S."/>
            <person name="Li R."/>
            <person name="Zhang H."/>
            <person name="Shen G."/>
            <person name="Guo B."/>
            <person name="Wei J."/>
            <person name="Xu J."/>
            <person name="St-Pierre B."/>
            <person name="Chen S."/>
            <person name="Sun C."/>
        </authorList>
    </citation>
    <scope>NUCLEOTIDE SEQUENCE [LARGE SCALE GENOMIC DNA]</scope>
</reference>
<evidence type="ECO:0000313" key="2">
    <source>
        <dbReference type="Proteomes" id="UP001060085"/>
    </source>
</evidence>
<keyword evidence="2" id="KW-1185">Reference proteome</keyword>
<dbReference type="Proteomes" id="UP001060085">
    <property type="component" value="Linkage Group LG04"/>
</dbReference>
<organism evidence="1 2">
    <name type="scientific">Catharanthus roseus</name>
    <name type="common">Madagascar periwinkle</name>
    <name type="synonym">Vinca rosea</name>
    <dbReference type="NCBI Taxonomy" id="4058"/>
    <lineage>
        <taxon>Eukaryota</taxon>
        <taxon>Viridiplantae</taxon>
        <taxon>Streptophyta</taxon>
        <taxon>Embryophyta</taxon>
        <taxon>Tracheophyta</taxon>
        <taxon>Spermatophyta</taxon>
        <taxon>Magnoliopsida</taxon>
        <taxon>eudicotyledons</taxon>
        <taxon>Gunneridae</taxon>
        <taxon>Pentapetalae</taxon>
        <taxon>asterids</taxon>
        <taxon>lamiids</taxon>
        <taxon>Gentianales</taxon>
        <taxon>Apocynaceae</taxon>
        <taxon>Rauvolfioideae</taxon>
        <taxon>Vinceae</taxon>
        <taxon>Catharanthinae</taxon>
        <taxon>Catharanthus</taxon>
    </lineage>
</organism>
<protein>
    <submittedName>
        <fullName evidence="1">Uncharacterized protein</fullName>
    </submittedName>
</protein>
<gene>
    <name evidence="1" type="ORF">M9H77_16594</name>
</gene>
<sequence length="415" mass="47790">MLFRTLGLMDPLRRHYNRMPVLVGRYIQGKGRMIKLKEMVLEFNKLMHGKMTDDDHDWPTMEVTLEEYLALWKPWCWVLIVKLLSTWPVIWIDRSELTLQPCHACGHFARVHVEVDLKKPLIAKHQIIDHTQIVEYEELHLMCFNYGQYGHQATNCRTWLAFKKHRICHSRFRRWRRRDRAEIVAETILQVVVLGAIALDRIQKLRWTWKQILFFEALYSEVVALDPSPKLQLAIDGRSKVDVGPKEKPSNVSNEVGVVASSIIFRTISDTTKEYKPDVSVLLEPPMVSSKRLLSLGLKRFKMRGFQEDMNGTLITLITKEKTPESISQFQLITLCNVIVKCITKITAKQTQTSVKAALMCLDSLRLPSCARNSYADVSKIAEAKYPDCDIYVENVILSGDLIALSFEGYGVNLA</sequence>